<sequence>MKFAKYWKKHDVTVDADIFGREKISVWGASNTSENDAGLHAEKRLASMQAFLKGDFSKEDEYEYWIDFVKEEILDEVDATDGGQLAVLSRNGYGARVLNTDNVVFGDIDISPDSVGFFDRIMHLFGRPKKDKPFVVEQIERYQREHPSLSFRVYETHSGIRFMLTNQHYSPGDAVIEAMFQALNVDPLYTTLCKQQDCFRARLTPKPWRVGLTRPSSRYPRSSDSEQREFERWLKEYESASSAYTTTKHLASFGEERVSADIQKVIDIHDGRHSKASADLA</sequence>
<dbReference type="RefSeq" id="WP_017015969.1">
    <property type="nucleotide sequence ID" value="NZ_FOWR01000007.1"/>
</dbReference>
<dbReference type="GeneID" id="35872088"/>
<dbReference type="AlphaFoldDB" id="A0A1I5ME12"/>
<evidence type="ECO:0000313" key="2">
    <source>
        <dbReference type="Proteomes" id="UP000182692"/>
    </source>
</evidence>
<name>A0A1I5ME12_9GAMM</name>
<protein>
    <submittedName>
        <fullName evidence="1">Uncharacterized protein</fullName>
    </submittedName>
</protein>
<proteinExistence type="predicted"/>
<dbReference type="STRING" id="1121869.SAMN03084138_01285"/>
<organism evidence="1 2">
    <name type="scientific">Enterovibrio norvegicus DSM 15893</name>
    <dbReference type="NCBI Taxonomy" id="1121869"/>
    <lineage>
        <taxon>Bacteria</taxon>
        <taxon>Pseudomonadati</taxon>
        <taxon>Pseudomonadota</taxon>
        <taxon>Gammaproteobacteria</taxon>
        <taxon>Vibrionales</taxon>
        <taxon>Vibrionaceae</taxon>
        <taxon>Enterovibrio</taxon>
    </lineage>
</organism>
<gene>
    <name evidence="1" type="ORF">SAMN03084138_01285</name>
</gene>
<evidence type="ECO:0000313" key="1">
    <source>
        <dbReference type="EMBL" id="SFP07763.1"/>
    </source>
</evidence>
<dbReference type="EMBL" id="FOWR01000007">
    <property type="protein sequence ID" value="SFP07763.1"/>
    <property type="molecule type" value="Genomic_DNA"/>
</dbReference>
<dbReference type="OrthoDB" id="877274at2"/>
<dbReference type="Proteomes" id="UP000182692">
    <property type="component" value="Unassembled WGS sequence"/>
</dbReference>
<reference evidence="1 2" key="1">
    <citation type="submission" date="2016-10" db="EMBL/GenBank/DDBJ databases">
        <authorList>
            <person name="de Groot N.N."/>
        </authorList>
    </citation>
    <scope>NUCLEOTIDE SEQUENCE [LARGE SCALE GENOMIC DNA]</scope>
    <source>
        <strain evidence="1 2">DSM 15893</strain>
    </source>
</reference>
<accession>A0A1I5ME12</accession>